<sequence>MNPRNVQVSIKVRAGLSHSVSVSGQIDNKNQSMSESRAGNIVNDIKKFDASNKQPNIEKFLISFDSLRFPKAIMSKLELDAYDAKFCATDFFASFKFLISNALLNIILHFFTSINNNDKRVGDFEFEPAKQCVV</sequence>
<dbReference type="EMBL" id="REGN01010890">
    <property type="protein sequence ID" value="RMZ98252.1"/>
    <property type="molecule type" value="Genomic_DNA"/>
</dbReference>
<proteinExistence type="predicted"/>
<evidence type="ECO:0000313" key="2">
    <source>
        <dbReference type="Proteomes" id="UP000276133"/>
    </source>
</evidence>
<name>A0A3M7PGR6_BRAPC</name>
<gene>
    <name evidence="1" type="ORF">BpHYR1_051122</name>
</gene>
<comment type="caution">
    <text evidence="1">The sequence shown here is derived from an EMBL/GenBank/DDBJ whole genome shotgun (WGS) entry which is preliminary data.</text>
</comment>
<reference evidence="1 2" key="1">
    <citation type="journal article" date="2018" name="Sci. Rep.">
        <title>Genomic signatures of local adaptation to the degree of environmental predictability in rotifers.</title>
        <authorList>
            <person name="Franch-Gras L."/>
            <person name="Hahn C."/>
            <person name="Garcia-Roger E.M."/>
            <person name="Carmona M.J."/>
            <person name="Serra M."/>
            <person name="Gomez A."/>
        </authorList>
    </citation>
    <scope>NUCLEOTIDE SEQUENCE [LARGE SCALE GENOMIC DNA]</scope>
    <source>
        <strain evidence="1">HYR1</strain>
    </source>
</reference>
<dbReference type="AlphaFoldDB" id="A0A3M7PGR6"/>
<dbReference type="Proteomes" id="UP000276133">
    <property type="component" value="Unassembled WGS sequence"/>
</dbReference>
<keyword evidence="2" id="KW-1185">Reference proteome</keyword>
<evidence type="ECO:0000313" key="1">
    <source>
        <dbReference type="EMBL" id="RMZ98252.1"/>
    </source>
</evidence>
<organism evidence="1 2">
    <name type="scientific">Brachionus plicatilis</name>
    <name type="common">Marine rotifer</name>
    <name type="synonym">Brachionus muelleri</name>
    <dbReference type="NCBI Taxonomy" id="10195"/>
    <lineage>
        <taxon>Eukaryota</taxon>
        <taxon>Metazoa</taxon>
        <taxon>Spiralia</taxon>
        <taxon>Gnathifera</taxon>
        <taxon>Rotifera</taxon>
        <taxon>Eurotatoria</taxon>
        <taxon>Monogononta</taxon>
        <taxon>Pseudotrocha</taxon>
        <taxon>Ploima</taxon>
        <taxon>Brachionidae</taxon>
        <taxon>Brachionus</taxon>
    </lineage>
</organism>
<accession>A0A3M7PGR6</accession>
<protein>
    <submittedName>
        <fullName evidence="1">Uncharacterized protein</fullName>
    </submittedName>
</protein>